<dbReference type="RefSeq" id="WP_004155904.1">
    <property type="nucleotide sequence ID" value="NZ_BAYW01000013.1"/>
</dbReference>
<organism evidence="1 2">
    <name type="scientific">Erwinia amylovora NBRC 12687 = CFBP 1232</name>
    <dbReference type="NCBI Taxonomy" id="1219359"/>
    <lineage>
        <taxon>Bacteria</taxon>
        <taxon>Pseudomonadati</taxon>
        <taxon>Pseudomonadota</taxon>
        <taxon>Gammaproteobacteria</taxon>
        <taxon>Enterobacterales</taxon>
        <taxon>Erwiniaceae</taxon>
        <taxon>Erwinia</taxon>
    </lineage>
</organism>
<gene>
    <name evidence="1" type="ORF">BN437_0819</name>
</gene>
<evidence type="ECO:0000313" key="2">
    <source>
        <dbReference type="Proteomes" id="UP000013111"/>
    </source>
</evidence>
<reference evidence="1 2" key="1">
    <citation type="submission" date="2012-11" db="EMBL/GenBank/DDBJ databases">
        <authorList>
            <person name="Linke B."/>
        </authorList>
    </citation>
    <scope>NUCLEOTIDE SEQUENCE [LARGE SCALE GENOMIC DNA]</scope>
    <source>
        <strain evidence="2">CFBP 1232</strain>
    </source>
</reference>
<dbReference type="EMBL" id="CAPB01000007">
    <property type="protein sequence ID" value="CCO92779.1"/>
    <property type="molecule type" value="Genomic_DNA"/>
</dbReference>
<accession>A0A830ZYD6</accession>
<evidence type="ECO:0000313" key="1">
    <source>
        <dbReference type="EMBL" id="CCO92779.1"/>
    </source>
</evidence>
<dbReference type="Proteomes" id="UP000013111">
    <property type="component" value="Unassembled WGS sequence"/>
</dbReference>
<comment type="caution">
    <text evidence="1">The sequence shown here is derived from an EMBL/GenBank/DDBJ whole genome shotgun (WGS) entry which is preliminary data.</text>
</comment>
<dbReference type="AlphaFoldDB" id="A0A830ZYD6"/>
<reference evidence="1 2" key="2">
    <citation type="submission" date="2013-04" db="EMBL/GenBank/DDBJ databases">
        <title>Comparative genomics of 12 strains of Erwinia amylovora identifies a pan-genome with a large conserved core and provides insights into host specificity.</title>
        <authorList>
            <person name="Mann R.A."/>
            <person name="Smits T.H.M."/>
            <person name="Buehlmann A."/>
            <person name="Blom J."/>
            <person name="Goesmann A."/>
            <person name="Frey J.E."/>
            <person name="Plummer K.M."/>
            <person name="Beer S.V."/>
            <person name="Luck J."/>
            <person name="Duffy B."/>
            <person name="Rodoni B."/>
        </authorList>
    </citation>
    <scope>NUCLEOTIDE SEQUENCE [LARGE SCALE GENOMIC DNA]</scope>
    <source>
        <strain evidence="2">CFBP 1232</strain>
    </source>
</reference>
<name>A0A830ZYD6_ERWAM</name>
<protein>
    <submittedName>
        <fullName evidence="1">Uncharacterized protein</fullName>
    </submittedName>
</protein>
<sequence length="294" mass="32673">MSLAFNCDMPSAKTMELLGDICHTTGKKISAGMNDLVQTGKKSFLSLVCKISNTCEKMKLIISGYFHSNEKNVGLEKSSKSNSSVKSSGINKISAETVESICKATIDKMNKETIPGMFRASTLESNNRMLMSKSRNEVKFINEIGSGDVSLIQVGAMMKGWCKELMSGRMYTMGEARDLINCNDQYQYNVIKNDIKEKLNPENTTGSEDERKAVALFSVFNAYRDICIEEETNHVTPYNEKTLLTCLSPNFFDTMEGLDVSNLNTKVGDNVNNAEQALKAILNAYRQVPPMQPK</sequence>
<dbReference type="GeneID" id="97605119"/>
<proteinExistence type="predicted"/>